<comment type="similarity">
    <text evidence="2">Belongs to the beta sliding clamp family.</text>
</comment>
<evidence type="ECO:0000256" key="4">
    <source>
        <dbReference type="ARBA" id="ARBA00022679"/>
    </source>
</evidence>
<keyword evidence="8" id="KW-0238">DNA-binding</keyword>
<keyword evidence="3" id="KW-0963">Cytoplasm</keyword>
<evidence type="ECO:0000259" key="9">
    <source>
        <dbReference type="Pfam" id="PF00712"/>
    </source>
</evidence>
<dbReference type="Proteomes" id="UP000562352">
    <property type="component" value="Unassembled WGS sequence"/>
</dbReference>
<dbReference type="InterPro" id="IPR022635">
    <property type="entry name" value="DNA_polIII_beta_C"/>
</dbReference>
<dbReference type="CDD" id="cd00140">
    <property type="entry name" value="beta_clamp"/>
    <property type="match status" value="1"/>
</dbReference>
<dbReference type="GO" id="GO:0008408">
    <property type="term" value="F:3'-5' exonuclease activity"/>
    <property type="evidence" value="ECO:0007669"/>
    <property type="project" value="InterPro"/>
</dbReference>
<name>A0A841D6H1_PLAVE</name>
<keyword evidence="5" id="KW-0548">Nucleotidyltransferase</keyword>
<dbReference type="InterPro" id="IPR022634">
    <property type="entry name" value="DNA_polIII_beta_N"/>
</dbReference>
<comment type="subcellular location">
    <subcellularLocation>
        <location evidence="1">Cytoplasm</location>
    </subcellularLocation>
</comment>
<dbReference type="SUPFAM" id="SSF55979">
    <property type="entry name" value="DNA clamp"/>
    <property type="match status" value="2"/>
</dbReference>
<dbReference type="InterPro" id="IPR001001">
    <property type="entry name" value="DNA_polIII_beta"/>
</dbReference>
<dbReference type="InterPro" id="IPR046938">
    <property type="entry name" value="DNA_clamp_sf"/>
</dbReference>
<evidence type="ECO:0000313" key="11">
    <source>
        <dbReference type="EMBL" id="MBB5965079.1"/>
    </source>
</evidence>
<proteinExistence type="inferred from homology"/>
<evidence type="ECO:0000256" key="6">
    <source>
        <dbReference type="ARBA" id="ARBA00022705"/>
    </source>
</evidence>
<evidence type="ECO:0000256" key="5">
    <source>
        <dbReference type="ARBA" id="ARBA00022695"/>
    </source>
</evidence>
<keyword evidence="4" id="KW-0808">Transferase</keyword>
<dbReference type="GO" id="GO:0003887">
    <property type="term" value="F:DNA-directed DNA polymerase activity"/>
    <property type="evidence" value="ECO:0007669"/>
    <property type="project" value="UniProtKB-KW"/>
</dbReference>
<evidence type="ECO:0000259" key="10">
    <source>
        <dbReference type="Pfam" id="PF02768"/>
    </source>
</evidence>
<evidence type="ECO:0000313" key="12">
    <source>
        <dbReference type="Proteomes" id="UP000562352"/>
    </source>
</evidence>
<feature type="domain" description="DNA polymerase III beta sliding clamp N-terminal" evidence="9">
    <location>
        <begin position="1"/>
        <end position="102"/>
    </location>
</feature>
<dbReference type="RefSeq" id="WP_184944214.1">
    <property type="nucleotide sequence ID" value="NZ_BAAAWZ010000001.1"/>
</dbReference>
<dbReference type="AlphaFoldDB" id="A0A841D6H1"/>
<sequence>MKITINAGAFAEAVAWTAHALPRSSPHPVLNGIRLEAVDGELALAAFDYDTSRRCTVPADVADDGLVLLPGRVLAEVAKALPAGDVYLHITDGMVAVSAADRRTTFRLLDPEYPKWRKLLDFECEKWATLDNVAELAAAIRRVALVAERATPVRLRFAPRELTVSAGGGEVGRGQEVVDVDYDGEPFEIAAMPAYLLNAFAAFSSRARVGMNDPHRPMLFVPPGVDPELRYLVMPIRQS</sequence>
<protein>
    <submittedName>
        <fullName evidence="11">DNA polymerase III sliding clamp (Beta) subunit (PCNA family)</fullName>
    </submittedName>
</protein>
<reference evidence="11 12" key="1">
    <citation type="submission" date="2020-08" db="EMBL/GenBank/DDBJ databases">
        <title>Genomic Encyclopedia of Type Strains, Phase III (KMG-III): the genomes of soil and plant-associated and newly described type strains.</title>
        <authorList>
            <person name="Whitman W."/>
        </authorList>
    </citation>
    <scope>NUCLEOTIDE SEQUENCE [LARGE SCALE GENOMIC DNA]</scope>
    <source>
        <strain evidence="11 12">CECT 3303</strain>
    </source>
</reference>
<evidence type="ECO:0000256" key="2">
    <source>
        <dbReference type="ARBA" id="ARBA00010752"/>
    </source>
</evidence>
<dbReference type="GO" id="GO:0009360">
    <property type="term" value="C:DNA polymerase III complex"/>
    <property type="evidence" value="ECO:0007669"/>
    <property type="project" value="InterPro"/>
</dbReference>
<dbReference type="GO" id="GO:0003677">
    <property type="term" value="F:DNA binding"/>
    <property type="evidence" value="ECO:0007669"/>
    <property type="project" value="UniProtKB-KW"/>
</dbReference>
<keyword evidence="7" id="KW-0239">DNA-directed DNA polymerase</keyword>
<accession>A0A841D6H1</accession>
<dbReference type="SMART" id="SM00480">
    <property type="entry name" value="POL3Bc"/>
    <property type="match status" value="1"/>
</dbReference>
<dbReference type="EMBL" id="JACHJJ010000015">
    <property type="protein sequence ID" value="MBB5965079.1"/>
    <property type="molecule type" value="Genomic_DNA"/>
</dbReference>
<feature type="domain" description="DNA polymerase III beta sliding clamp C-terminal" evidence="10">
    <location>
        <begin position="132"/>
        <end position="237"/>
    </location>
</feature>
<evidence type="ECO:0000256" key="3">
    <source>
        <dbReference type="ARBA" id="ARBA00022490"/>
    </source>
</evidence>
<dbReference type="Gene3D" id="3.10.150.10">
    <property type="entry name" value="DNA Polymerase III, subunit A, domain 2"/>
    <property type="match status" value="2"/>
</dbReference>
<keyword evidence="6" id="KW-0235">DNA replication</keyword>
<dbReference type="PANTHER" id="PTHR30478:SF0">
    <property type="entry name" value="BETA SLIDING CLAMP"/>
    <property type="match status" value="1"/>
</dbReference>
<dbReference type="GO" id="GO:0006271">
    <property type="term" value="P:DNA strand elongation involved in DNA replication"/>
    <property type="evidence" value="ECO:0007669"/>
    <property type="project" value="TreeGrafter"/>
</dbReference>
<dbReference type="Pfam" id="PF00712">
    <property type="entry name" value="DNA_pol3_beta"/>
    <property type="match status" value="1"/>
</dbReference>
<dbReference type="Pfam" id="PF02768">
    <property type="entry name" value="DNA_pol3_beta_3"/>
    <property type="match status" value="1"/>
</dbReference>
<evidence type="ECO:0000256" key="7">
    <source>
        <dbReference type="ARBA" id="ARBA00022932"/>
    </source>
</evidence>
<evidence type="ECO:0000256" key="8">
    <source>
        <dbReference type="ARBA" id="ARBA00023125"/>
    </source>
</evidence>
<dbReference type="GO" id="GO:0005737">
    <property type="term" value="C:cytoplasm"/>
    <property type="evidence" value="ECO:0007669"/>
    <property type="project" value="UniProtKB-SubCell"/>
</dbReference>
<keyword evidence="12" id="KW-1185">Reference proteome</keyword>
<gene>
    <name evidence="11" type="ORF">FHS22_004365</name>
</gene>
<comment type="caution">
    <text evidence="11">The sequence shown here is derived from an EMBL/GenBank/DDBJ whole genome shotgun (WGS) entry which is preliminary data.</text>
</comment>
<organism evidence="11 12">
    <name type="scientific">Planomonospora venezuelensis</name>
    <dbReference type="NCBI Taxonomy" id="1999"/>
    <lineage>
        <taxon>Bacteria</taxon>
        <taxon>Bacillati</taxon>
        <taxon>Actinomycetota</taxon>
        <taxon>Actinomycetes</taxon>
        <taxon>Streptosporangiales</taxon>
        <taxon>Streptosporangiaceae</taxon>
        <taxon>Planomonospora</taxon>
    </lineage>
</organism>
<dbReference type="PANTHER" id="PTHR30478">
    <property type="entry name" value="DNA POLYMERASE III SUBUNIT BETA"/>
    <property type="match status" value="1"/>
</dbReference>
<evidence type="ECO:0000256" key="1">
    <source>
        <dbReference type="ARBA" id="ARBA00004496"/>
    </source>
</evidence>